<evidence type="ECO:0000259" key="1">
    <source>
        <dbReference type="PROSITE" id="PS50164"/>
    </source>
</evidence>
<dbReference type="Gene3D" id="3.40.1440.10">
    <property type="entry name" value="GIY-YIG endonuclease"/>
    <property type="match status" value="1"/>
</dbReference>
<sequence>MCKINGVYLIKNNVTKRIRIGSATDIDKRFSHYKSQLANGLGNKNMVEDVVNYGLDSFEFIVLEECAIEDLFKTEQKYMNLYSDCFDKDYGYNSNMVRKREKYIRNLDKAKEYKEKRSKIIYGIRCISKSC</sequence>
<dbReference type="AlphaFoldDB" id="M1MYN5"/>
<dbReference type="InterPro" id="IPR000305">
    <property type="entry name" value="GIY-YIG_endonuc"/>
</dbReference>
<keyword evidence="3" id="KW-1185">Reference proteome</keyword>
<dbReference type="HOGENOM" id="CLU_1923949_0_0_9"/>
<dbReference type="SMART" id="SM00465">
    <property type="entry name" value="GIYc"/>
    <property type="match status" value="1"/>
</dbReference>
<dbReference type="SUPFAM" id="SSF82771">
    <property type="entry name" value="GIY-YIG endonuclease"/>
    <property type="match status" value="1"/>
</dbReference>
<organism evidence="2 3">
    <name type="scientific">Clostridium saccharoperbutylacetonicum N1-4(HMT)</name>
    <dbReference type="NCBI Taxonomy" id="931276"/>
    <lineage>
        <taxon>Bacteria</taxon>
        <taxon>Bacillati</taxon>
        <taxon>Bacillota</taxon>
        <taxon>Clostridia</taxon>
        <taxon>Eubacteriales</taxon>
        <taxon>Clostridiaceae</taxon>
        <taxon>Clostridium</taxon>
    </lineage>
</organism>
<dbReference type="Pfam" id="PF01541">
    <property type="entry name" value="GIY-YIG"/>
    <property type="match status" value="1"/>
</dbReference>
<dbReference type="OrthoDB" id="1910050at2"/>
<reference evidence="2 3" key="1">
    <citation type="submission" date="2013-02" db="EMBL/GenBank/DDBJ databases">
        <title>Genome sequence of Clostridium saccharoperbutylacetonicum N1-4(HMT).</title>
        <authorList>
            <person name="Poehlein A."/>
            <person name="Daniel R."/>
        </authorList>
    </citation>
    <scope>NUCLEOTIDE SEQUENCE [LARGE SCALE GENOMIC DNA]</scope>
    <source>
        <strain evidence="3">N1-4(HMT)</strain>
    </source>
</reference>
<proteinExistence type="predicted"/>
<feature type="domain" description="GIY-YIG" evidence="1">
    <location>
        <begin position="3"/>
        <end position="81"/>
    </location>
</feature>
<dbReference type="InterPro" id="IPR035901">
    <property type="entry name" value="GIY-YIG_endonuc_sf"/>
</dbReference>
<dbReference type="KEGG" id="csr:Cspa_c27590"/>
<dbReference type="eggNOG" id="ENOG5030DKT">
    <property type="taxonomic scope" value="Bacteria"/>
</dbReference>
<gene>
    <name evidence="2" type="ORF">Cspa_c27590</name>
</gene>
<evidence type="ECO:0000313" key="3">
    <source>
        <dbReference type="Proteomes" id="UP000011728"/>
    </source>
</evidence>
<evidence type="ECO:0000313" key="2">
    <source>
        <dbReference type="EMBL" id="AGF56522.1"/>
    </source>
</evidence>
<dbReference type="RefSeq" id="WP_015392841.1">
    <property type="nucleotide sequence ID" value="NC_020291.1"/>
</dbReference>
<dbReference type="Proteomes" id="UP000011728">
    <property type="component" value="Chromosome"/>
</dbReference>
<dbReference type="PROSITE" id="PS50164">
    <property type="entry name" value="GIY_YIG"/>
    <property type="match status" value="1"/>
</dbReference>
<dbReference type="EMBL" id="CP004121">
    <property type="protein sequence ID" value="AGF56522.1"/>
    <property type="molecule type" value="Genomic_DNA"/>
</dbReference>
<accession>M1MYN5</accession>
<name>M1MYN5_9CLOT</name>
<protein>
    <recommendedName>
        <fullName evidence="1">GIY-YIG domain-containing protein</fullName>
    </recommendedName>
</protein>
<dbReference type="PATRIC" id="fig|931276.5.peg.2771"/>